<reference evidence="6" key="2">
    <citation type="submission" date="2023-01" db="EMBL/GenBank/DDBJ databases">
        <authorList>
            <person name="Sun Q."/>
            <person name="Evtushenko L."/>
        </authorList>
    </citation>
    <scope>NUCLEOTIDE SEQUENCE</scope>
    <source>
        <strain evidence="6">VKM Ac-1321</strain>
    </source>
</reference>
<dbReference type="InterPro" id="IPR019921">
    <property type="entry name" value="Lucif-like_OxRdtase_Rv2161c"/>
</dbReference>
<dbReference type="SUPFAM" id="SSF51679">
    <property type="entry name" value="Bacterial luciferase-like"/>
    <property type="match status" value="1"/>
</dbReference>
<keyword evidence="2" id="KW-0288">FMN</keyword>
<keyword evidence="4" id="KW-0503">Monooxygenase</keyword>
<evidence type="ECO:0000256" key="4">
    <source>
        <dbReference type="ARBA" id="ARBA00023033"/>
    </source>
</evidence>
<accession>A0A9W6KJV1</accession>
<evidence type="ECO:0000313" key="6">
    <source>
        <dbReference type="EMBL" id="GLL03437.1"/>
    </source>
</evidence>
<dbReference type="InterPro" id="IPR036661">
    <property type="entry name" value="Luciferase-like_sf"/>
</dbReference>
<evidence type="ECO:0000256" key="2">
    <source>
        <dbReference type="ARBA" id="ARBA00022643"/>
    </source>
</evidence>
<organism evidence="6 7">
    <name type="scientific">Dactylosporangium matsuzakiense</name>
    <dbReference type="NCBI Taxonomy" id="53360"/>
    <lineage>
        <taxon>Bacteria</taxon>
        <taxon>Bacillati</taxon>
        <taxon>Actinomycetota</taxon>
        <taxon>Actinomycetes</taxon>
        <taxon>Micromonosporales</taxon>
        <taxon>Micromonosporaceae</taxon>
        <taxon>Dactylosporangium</taxon>
    </lineage>
</organism>
<dbReference type="PANTHER" id="PTHR42847">
    <property type="entry name" value="ALKANESULFONATE MONOOXYGENASE"/>
    <property type="match status" value="1"/>
</dbReference>
<dbReference type="NCBIfam" id="TIGR03619">
    <property type="entry name" value="F420_Rv2161c"/>
    <property type="match status" value="1"/>
</dbReference>
<evidence type="ECO:0000256" key="3">
    <source>
        <dbReference type="ARBA" id="ARBA00023002"/>
    </source>
</evidence>
<dbReference type="RefSeq" id="WP_261965874.1">
    <property type="nucleotide sequence ID" value="NZ_BAAAXA010000001.1"/>
</dbReference>
<sequence>MALRVGIGLPQLKHFDPRTAVTRAARAAEEIGYDSVWVFERFLRPQDQGGPHGLYQMPDVPWPVRYGGVLDPLVALTLAAAVTERVELGTCVLIAPLHVPARLARSLASLDAVSGGRLVAGLGAGWSIDEFAALAPRPVTERGAALDEFLDVAAAIWGPDPVAYRNDRWSVAPAEVGPKPARRIPVYMGGFADAALRRIARRGDGWLPTGLPPAAAGATLARIRAMAADAGRDPSTVSCTFQVGLDGTLDPVPGADRRPYTGSIEQIVEDIAALETAGVDHVFLTVSNVVTDLDAYVDTAAAFHAALEAAGLTTPPAAR</sequence>
<comment type="caution">
    <text evidence="6">The sequence shown here is derived from an EMBL/GenBank/DDBJ whole genome shotgun (WGS) entry which is preliminary data.</text>
</comment>
<dbReference type="InterPro" id="IPR011251">
    <property type="entry name" value="Luciferase-like_dom"/>
</dbReference>
<dbReference type="EMBL" id="BSFP01000034">
    <property type="protein sequence ID" value="GLL03437.1"/>
    <property type="molecule type" value="Genomic_DNA"/>
</dbReference>
<dbReference type="GO" id="GO:0008726">
    <property type="term" value="F:alkanesulfonate monooxygenase activity"/>
    <property type="evidence" value="ECO:0007669"/>
    <property type="project" value="TreeGrafter"/>
</dbReference>
<feature type="domain" description="Luciferase-like" evidence="5">
    <location>
        <begin position="19"/>
        <end position="241"/>
    </location>
</feature>
<keyword evidence="3" id="KW-0560">Oxidoreductase</keyword>
<protein>
    <submittedName>
        <fullName evidence="6">LLM class F420-dependent oxidoreductase</fullName>
    </submittedName>
</protein>
<proteinExistence type="predicted"/>
<name>A0A9W6KJV1_9ACTN</name>
<reference evidence="6" key="1">
    <citation type="journal article" date="2014" name="Int. J. Syst. Evol. Microbiol.">
        <title>Complete genome sequence of Corynebacterium casei LMG S-19264T (=DSM 44701T), isolated from a smear-ripened cheese.</title>
        <authorList>
            <consortium name="US DOE Joint Genome Institute (JGI-PGF)"/>
            <person name="Walter F."/>
            <person name="Albersmeier A."/>
            <person name="Kalinowski J."/>
            <person name="Ruckert C."/>
        </authorList>
    </citation>
    <scope>NUCLEOTIDE SEQUENCE</scope>
    <source>
        <strain evidence="6">VKM Ac-1321</strain>
    </source>
</reference>
<dbReference type="Proteomes" id="UP001143480">
    <property type="component" value="Unassembled WGS sequence"/>
</dbReference>
<dbReference type="Pfam" id="PF00296">
    <property type="entry name" value="Bac_luciferase"/>
    <property type="match status" value="1"/>
</dbReference>
<evidence type="ECO:0000259" key="5">
    <source>
        <dbReference type="Pfam" id="PF00296"/>
    </source>
</evidence>
<keyword evidence="7" id="KW-1185">Reference proteome</keyword>
<dbReference type="InterPro" id="IPR050172">
    <property type="entry name" value="SsuD_RutA_monooxygenase"/>
</dbReference>
<evidence type="ECO:0000256" key="1">
    <source>
        <dbReference type="ARBA" id="ARBA00022630"/>
    </source>
</evidence>
<dbReference type="PANTHER" id="PTHR42847:SF4">
    <property type="entry name" value="ALKANESULFONATE MONOOXYGENASE-RELATED"/>
    <property type="match status" value="1"/>
</dbReference>
<gene>
    <name evidence="6" type="ORF">GCM10017581_051830</name>
</gene>
<keyword evidence="1" id="KW-0285">Flavoprotein</keyword>
<dbReference type="AlphaFoldDB" id="A0A9W6KJV1"/>
<evidence type="ECO:0000313" key="7">
    <source>
        <dbReference type="Proteomes" id="UP001143480"/>
    </source>
</evidence>
<dbReference type="GO" id="GO:0046306">
    <property type="term" value="P:alkanesulfonate catabolic process"/>
    <property type="evidence" value="ECO:0007669"/>
    <property type="project" value="TreeGrafter"/>
</dbReference>
<dbReference type="Gene3D" id="3.20.20.30">
    <property type="entry name" value="Luciferase-like domain"/>
    <property type="match status" value="1"/>
</dbReference>